<proteinExistence type="predicted"/>
<reference evidence="1 2" key="2">
    <citation type="submission" date="2018-12" db="EMBL/GenBank/DDBJ databases">
        <title>Simiduia agarivorans gen. nov., sp. nov., a marine, agarolytic bacterium isolated from shallow coastal water from Keelung, Taiwan.</title>
        <authorList>
            <person name="Shieh W.Y."/>
        </authorList>
    </citation>
    <scope>NUCLEOTIDE SEQUENCE [LARGE SCALE GENOMIC DNA]</scope>
    <source>
        <strain evidence="1 2">GTF-13</strain>
    </source>
</reference>
<reference evidence="1 2" key="1">
    <citation type="submission" date="2018-08" db="EMBL/GenBank/DDBJ databases">
        <authorList>
            <person name="Khan S.A."/>
        </authorList>
    </citation>
    <scope>NUCLEOTIDE SEQUENCE [LARGE SCALE GENOMIC DNA]</scope>
    <source>
        <strain evidence="1 2">GTF-13</strain>
    </source>
</reference>
<evidence type="ECO:0000313" key="1">
    <source>
        <dbReference type="EMBL" id="RRJ82833.1"/>
    </source>
</evidence>
<name>A0A3P3VPT5_9GAMM</name>
<dbReference type="SUPFAM" id="SSF56935">
    <property type="entry name" value="Porins"/>
    <property type="match status" value="1"/>
</dbReference>
<dbReference type="EMBL" id="QWEZ01000002">
    <property type="protein sequence ID" value="RRJ82833.1"/>
    <property type="molecule type" value="Genomic_DNA"/>
</dbReference>
<protein>
    <submittedName>
        <fullName evidence="1">TonB-dependent receptor</fullName>
    </submittedName>
</protein>
<dbReference type="AlphaFoldDB" id="A0A3P3VPT5"/>
<dbReference type="Proteomes" id="UP000280792">
    <property type="component" value="Unassembled WGS sequence"/>
</dbReference>
<keyword evidence="1" id="KW-0675">Receptor</keyword>
<sequence length="381" mass="43512">MAAMGGRSGTVLAEELVVHGFVSQGLVYTDHNGYIDDDAGWSGKLSSAALNGSVQLGERWRLAGQGMYLNGGNRYREGGRLDYLLLDYSLLHYLEGEVHLMLGRYKNAHGLYRDTRDVPSAQPGIIPPQSVYWDIYRDITLNTDGASLLGVHFSEAGTFEWQLSGGSTDIDNDTLNWVLGPRARGDLEEDYVAQGSLYFTEASERWKLGVSSLYSKLRYDSSDPSTALSGKSRVWESILSAQYRSERWEWTFEYIYDRFEFRGLFSPLFNERVNSDGYYLQALYDLSPGLRLMMRYDARYLDTSDRDGHKRERVTGQPEYFAYAKDLTAGISWQGGDQWVLRGEYHYIDGTAWIAPQLFSDVQTNDSRYWSLFALQLSYWF</sequence>
<organism evidence="1 2">
    <name type="scientific">Aestuariirhabdus litorea</name>
    <dbReference type="NCBI Taxonomy" id="2528527"/>
    <lineage>
        <taxon>Bacteria</taxon>
        <taxon>Pseudomonadati</taxon>
        <taxon>Pseudomonadota</taxon>
        <taxon>Gammaproteobacteria</taxon>
        <taxon>Oceanospirillales</taxon>
        <taxon>Aestuariirhabdaceae</taxon>
        <taxon>Aestuariirhabdus</taxon>
    </lineage>
</organism>
<accession>A0A3P3VPT5</accession>
<keyword evidence="2" id="KW-1185">Reference proteome</keyword>
<gene>
    <name evidence="1" type="ORF">D0544_13360</name>
</gene>
<evidence type="ECO:0000313" key="2">
    <source>
        <dbReference type="Proteomes" id="UP000280792"/>
    </source>
</evidence>
<comment type="caution">
    <text evidence="1">The sequence shown here is derived from an EMBL/GenBank/DDBJ whole genome shotgun (WGS) entry which is preliminary data.</text>
</comment>